<evidence type="ECO:0000313" key="10">
    <source>
        <dbReference type="EMBL" id="KTB39244.1"/>
    </source>
</evidence>
<evidence type="ECO:0000256" key="8">
    <source>
        <dbReference type="ARBA" id="ARBA00023295"/>
    </source>
</evidence>
<dbReference type="InterPro" id="IPR036962">
    <property type="entry name" value="Glyco_hydro_3_N_sf"/>
</dbReference>
<organism evidence="10 11">
    <name type="scientific">Moniliophthora roreri</name>
    <name type="common">Frosty pod rot fungus</name>
    <name type="synonym">Monilia roreri</name>
    <dbReference type="NCBI Taxonomy" id="221103"/>
    <lineage>
        <taxon>Eukaryota</taxon>
        <taxon>Fungi</taxon>
        <taxon>Dikarya</taxon>
        <taxon>Basidiomycota</taxon>
        <taxon>Agaricomycotina</taxon>
        <taxon>Agaricomycetes</taxon>
        <taxon>Agaricomycetidae</taxon>
        <taxon>Agaricales</taxon>
        <taxon>Marasmiineae</taxon>
        <taxon>Marasmiaceae</taxon>
        <taxon>Moniliophthora</taxon>
    </lineage>
</organism>
<evidence type="ECO:0000256" key="4">
    <source>
        <dbReference type="ARBA" id="ARBA00012744"/>
    </source>
</evidence>
<evidence type="ECO:0000256" key="3">
    <source>
        <dbReference type="ARBA" id="ARBA00005336"/>
    </source>
</evidence>
<dbReference type="Gene3D" id="3.20.20.300">
    <property type="entry name" value="Glycoside hydrolase, family 3, N-terminal domain"/>
    <property type="match status" value="1"/>
</dbReference>
<proteinExistence type="inferred from homology"/>
<comment type="similarity">
    <text evidence="3">Belongs to the glycosyl hydrolase 3 family.</text>
</comment>
<reference evidence="10 11" key="1">
    <citation type="submission" date="2015-12" db="EMBL/GenBank/DDBJ databases">
        <title>Draft genome sequence of Moniliophthora roreri, the causal agent of frosty pod rot of cacao.</title>
        <authorList>
            <person name="Aime M.C."/>
            <person name="Diaz-Valderrama J.R."/>
            <person name="Kijpornyongpan T."/>
            <person name="Phillips-Mora W."/>
        </authorList>
    </citation>
    <scope>NUCLEOTIDE SEQUENCE [LARGE SCALE GENOMIC DNA]</scope>
    <source>
        <strain evidence="10 11">MCA 2952</strain>
    </source>
</reference>
<evidence type="ECO:0000256" key="7">
    <source>
        <dbReference type="ARBA" id="ARBA00022801"/>
    </source>
</evidence>
<evidence type="ECO:0000313" key="11">
    <source>
        <dbReference type="Proteomes" id="UP000054988"/>
    </source>
</evidence>
<comment type="caution">
    <text evidence="10">The sequence shown here is derived from an EMBL/GenBank/DDBJ whole genome shotgun (WGS) entry which is preliminary data.</text>
</comment>
<evidence type="ECO:0000256" key="9">
    <source>
        <dbReference type="ARBA" id="ARBA00024983"/>
    </source>
</evidence>
<keyword evidence="5" id="KW-0964">Secreted</keyword>
<dbReference type="GO" id="GO:0009251">
    <property type="term" value="P:glucan catabolic process"/>
    <property type="evidence" value="ECO:0007669"/>
    <property type="project" value="TreeGrafter"/>
</dbReference>
<evidence type="ECO:0000256" key="5">
    <source>
        <dbReference type="ARBA" id="ARBA00022525"/>
    </source>
</evidence>
<dbReference type="SUPFAM" id="SSF51445">
    <property type="entry name" value="(Trans)glycosidases"/>
    <property type="match status" value="1"/>
</dbReference>
<dbReference type="InterPro" id="IPR017853">
    <property type="entry name" value="GH"/>
</dbReference>
<comment type="function">
    <text evidence="9">Beta-glucosidases are one of a number of cellulolytic enzymes involved in the degradation of cellulosic biomass. Catalyzes the last step releasing glucose from the inhibitory cellobiose.</text>
</comment>
<dbReference type="AlphaFoldDB" id="A0A0W0FS89"/>
<accession>A0A0W0FS89</accession>
<dbReference type="PANTHER" id="PTHR42715">
    <property type="entry name" value="BETA-GLUCOSIDASE"/>
    <property type="match status" value="1"/>
</dbReference>
<dbReference type="Proteomes" id="UP000054988">
    <property type="component" value="Unassembled WGS sequence"/>
</dbReference>
<dbReference type="InterPro" id="IPR050288">
    <property type="entry name" value="Cellulose_deg_GH3"/>
</dbReference>
<evidence type="ECO:0000256" key="6">
    <source>
        <dbReference type="ARBA" id="ARBA00022729"/>
    </source>
</evidence>
<protein>
    <recommendedName>
        <fullName evidence="4">beta-glucosidase</fullName>
        <ecNumber evidence="4">3.2.1.21</ecNumber>
    </recommendedName>
</protein>
<evidence type="ECO:0000256" key="1">
    <source>
        <dbReference type="ARBA" id="ARBA00000448"/>
    </source>
</evidence>
<dbReference type="GO" id="GO:0005576">
    <property type="term" value="C:extracellular region"/>
    <property type="evidence" value="ECO:0007669"/>
    <property type="project" value="UniProtKB-SubCell"/>
</dbReference>
<name>A0A0W0FS89_MONRR</name>
<keyword evidence="7" id="KW-0378">Hydrolase</keyword>
<keyword evidence="6" id="KW-0732">Signal</keyword>
<comment type="subcellular location">
    <subcellularLocation>
        <location evidence="2">Secreted</location>
    </subcellularLocation>
</comment>
<comment type="catalytic activity">
    <reaction evidence="1">
        <text>Hydrolysis of terminal, non-reducing beta-D-glucosyl residues with release of beta-D-glucose.</text>
        <dbReference type="EC" id="3.2.1.21"/>
    </reaction>
</comment>
<keyword evidence="8" id="KW-0326">Glycosidase</keyword>
<gene>
    <name evidence="10" type="ORF">WG66_8177</name>
</gene>
<evidence type="ECO:0000256" key="2">
    <source>
        <dbReference type="ARBA" id="ARBA00004613"/>
    </source>
</evidence>
<dbReference type="EC" id="3.2.1.21" evidence="4"/>
<dbReference type="PANTHER" id="PTHR42715:SF12">
    <property type="entry name" value="BETA-GLUCOSIDASE G-RELATED"/>
    <property type="match status" value="1"/>
</dbReference>
<sequence>MLVEPFLDRPSKQKSISRLNWGTTLDDLGNIPATEHAGLVSRNTLPAAQLVSAATWNRDLMRARGIAMGKEHHGKDVHVAPGPGIDLFCVSQGRRNWESSCADPFLMGEAAYETISGMQQTGV</sequence>
<dbReference type="GO" id="GO:0008422">
    <property type="term" value="F:beta-glucosidase activity"/>
    <property type="evidence" value="ECO:0007669"/>
    <property type="project" value="UniProtKB-EC"/>
</dbReference>
<dbReference type="EMBL" id="LATX01001696">
    <property type="protein sequence ID" value="KTB39244.1"/>
    <property type="molecule type" value="Genomic_DNA"/>
</dbReference>